<gene>
    <name evidence="2" type="ORF">HV178_06330</name>
</gene>
<dbReference type="PANTHER" id="PTHR36180">
    <property type="entry name" value="DNA-BINDING PROTEIN-RELATED-RELATED"/>
    <property type="match status" value="1"/>
</dbReference>
<evidence type="ECO:0000313" key="2">
    <source>
        <dbReference type="EMBL" id="QLV29611.1"/>
    </source>
</evidence>
<dbReference type="InterPro" id="IPR003497">
    <property type="entry name" value="BRO_N_domain"/>
</dbReference>
<evidence type="ECO:0000313" key="3">
    <source>
        <dbReference type="Proteomes" id="UP000512222"/>
    </source>
</evidence>
<dbReference type="AlphaFoldDB" id="A0AAP9QAW6"/>
<accession>A0AAP9QAW6</accession>
<organism evidence="2 3">
    <name type="scientific">Citrobacter freundii</name>
    <dbReference type="NCBI Taxonomy" id="546"/>
    <lineage>
        <taxon>Bacteria</taxon>
        <taxon>Pseudomonadati</taxon>
        <taxon>Pseudomonadota</taxon>
        <taxon>Gammaproteobacteria</taxon>
        <taxon>Enterobacterales</taxon>
        <taxon>Enterobacteriaceae</taxon>
        <taxon>Citrobacter</taxon>
        <taxon>Citrobacter freundii complex</taxon>
    </lineage>
</organism>
<reference evidence="3" key="1">
    <citation type="submission" date="2020-06" db="EMBL/GenBank/DDBJ databases">
        <title>REHAB project genomes.</title>
        <authorList>
            <person name="Shaw L.P."/>
        </authorList>
    </citation>
    <scope>NUCLEOTIDE SEQUENCE [LARGE SCALE GENOMIC DNA]</scope>
    <source>
        <strain evidence="3">RHBSTW-00370</strain>
    </source>
</reference>
<evidence type="ECO:0000259" key="1">
    <source>
        <dbReference type="PROSITE" id="PS51750"/>
    </source>
</evidence>
<feature type="domain" description="Bro-N" evidence="1">
    <location>
        <begin position="5"/>
        <end position="112"/>
    </location>
</feature>
<dbReference type="EMBL" id="CP056573">
    <property type="protein sequence ID" value="QLV29611.1"/>
    <property type="molecule type" value="Genomic_DNA"/>
</dbReference>
<dbReference type="Pfam" id="PF02498">
    <property type="entry name" value="Bro-N"/>
    <property type="match status" value="1"/>
</dbReference>
<proteinExistence type="predicted"/>
<dbReference type="Proteomes" id="UP000512222">
    <property type="component" value="Chromosome"/>
</dbReference>
<dbReference type="PANTHER" id="PTHR36180:SF2">
    <property type="entry name" value="BRO FAMILY PROTEIN"/>
    <property type="match status" value="1"/>
</dbReference>
<sequence>MRYPMSKHTVVPFTFESHSIRAINISGEPWFVAEDICNTLSLSNPTMSLKSLDDEERSKFNLGRQGEVNIVSESGMYTLVLRCRDAIKKGSIPHRFRKWVTADVLPSIRKTGSYTKPKTRQCTAKQLIPLRQTAERLITTGLGKIYPDIWKLVHQRFDVEHIHQLQPEQVGEAIEYLNVLEGEYLGKQSHLPAISFKNDYSMEFFKGYLWMIGEKSIRAPWCYPADLLSGNGDYPNPCGRLLSELKQQGYNVEAAQFQLLALQHHLEIHRNRMEAIQREIGGLGYR</sequence>
<protein>
    <recommendedName>
        <fullName evidence="1">Bro-N domain-containing protein</fullName>
    </recommendedName>
</protein>
<dbReference type="SMART" id="SM01040">
    <property type="entry name" value="Bro-N"/>
    <property type="match status" value="1"/>
</dbReference>
<name>A0AAP9QAW6_CITFR</name>
<dbReference type="PROSITE" id="PS51750">
    <property type="entry name" value="BRO_N"/>
    <property type="match status" value="1"/>
</dbReference>